<sequence length="143" mass="14903">MSTPVRITDRLSVSTQPSLGEIGSLPKAGFTTLINNRPDGEDAAQPGTAAEAKAAEAAGLAYRHIPVTGPTITADAIHAFGTAIETAPGPVLAHCKGGTRSLTLYVLHEVLSGRMTPEEVVPFGERHGFDLRGALVWLARHAG</sequence>
<evidence type="ECO:0000313" key="5">
    <source>
        <dbReference type="Proteomes" id="UP000565205"/>
    </source>
</evidence>
<proteinExistence type="predicted"/>
<dbReference type="Proteomes" id="UP000565205">
    <property type="component" value="Unassembled WGS sequence"/>
</dbReference>
<accession>A0A839UTE7</accession>
<dbReference type="RefSeq" id="WP_176622480.1">
    <property type="nucleotide sequence ID" value="NZ_JABXXQ010000052.1"/>
</dbReference>
<dbReference type="GO" id="GO:0016787">
    <property type="term" value="F:hydrolase activity"/>
    <property type="evidence" value="ECO:0007669"/>
    <property type="project" value="InterPro"/>
</dbReference>
<feature type="domain" description="Beta-lactamase hydrolase-like protein phosphatase-like" evidence="1">
    <location>
        <begin position="7"/>
        <end position="109"/>
    </location>
</feature>
<reference evidence="2 4" key="2">
    <citation type="submission" date="2020-08" db="EMBL/GenBank/DDBJ databases">
        <title>Genomic Encyclopedia of Type Strains, Phase III (KMG-III): the genomes of soil and plant-associated and newly described type strains.</title>
        <authorList>
            <person name="Whitman W."/>
        </authorList>
    </citation>
    <scope>NUCLEOTIDE SEQUENCE [LARGE SCALE GENOMIC DNA]</scope>
    <source>
        <strain evidence="2 4">CECT 8088</strain>
    </source>
</reference>
<dbReference type="Gene3D" id="3.90.190.10">
    <property type="entry name" value="Protein tyrosine phosphatase superfamily"/>
    <property type="match status" value="1"/>
</dbReference>
<evidence type="ECO:0000313" key="2">
    <source>
        <dbReference type="EMBL" id="MBB3173056.1"/>
    </source>
</evidence>
<dbReference type="AlphaFoldDB" id="A0A839UTE7"/>
<dbReference type="CDD" id="cd14503">
    <property type="entry name" value="PTP-bact"/>
    <property type="match status" value="1"/>
</dbReference>
<dbReference type="EMBL" id="JABXXQ010000052">
    <property type="protein sequence ID" value="NVN29628.1"/>
    <property type="molecule type" value="Genomic_DNA"/>
</dbReference>
<dbReference type="NCBIfam" id="TIGR01244">
    <property type="entry name" value="TIGR01244 family sulfur transferase"/>
    <property type="match status" value="1"/>
</dbReference>
<reference evidence="3 5" key="1">
    <citation type="submission" date="2020-06" db="EMBL/GenBank/DDBJ databases">
        <title>Description of novel acetic acid bacteria.</title>
        <authorList>
            <person name="Sombolestani A."/>
        </authorList>
    </citation>
    <scope>NUCLEOTIDE SEQUENCE [LARGE SCALE GENOMIC DNA]</scope>
    <source>
        <strain evidence="3 5">LMG 26838</strain>
    </source>
</reference>
<protein>
    <submittedName>
        <fullName evidence="3">TIGR01244 family phosphatase</fullName>
    </submittedName>
</protein>
<dbReference type="Pfam" id="PF04273">
    <property type="entry name" value="BLH_phosphatase"/>
    <property type="match status" value="1"/>
</dbReference>
<dbReference type="InterPro" id="IPR005939">
    <property type="entry name" value="BLH_phosphatase-like"/>
</dbReference>
<organism evidence="2 4">
    <name type="scientific">Endobacter medicaginis</name>
    <dbReference type="NCBI Taxonomy" id="1181271"/>
    <lineage>
        <taxon>Bacteria</taxon>
        <taxon>Pseudomonadati</taxon>
        <taxon>Pseudomonadota</taxon>
        <taxon>Alphaproteobacteria</taxon>
        <taxon>Acetobacterales</taxon>
        <taxon>Acetobacteraceae</taxon>
        <taxon>Endobacter</taxon>
    </lineage>
</organism>
<comment type="caution">
    <text evidence="2">The sequence shown here is derived from an EMBL/GenBank/DDBJ whole genome shotgun (WGS) entry which is preliminary data.</text>
</comment>
<keyword evidence="4" id="KW-1185">Reference proteome</keyword>
<name>A0A839UTE7_9PROT</name>
<dbReference type="Proteomes" id="UP000557688">
    <property type="component" value="Unassembled WGS sequence"/>
</dbReference>
<gene>
    <name evidence="2" type="ORF">FHR90_000874</name>
    <name evidence="3" type="ORF">HUK83_04660</name>
</gene>
<dbReference type="SUPFAM" id="SSF52799">
    <property type="entry name" value="(Phosphotyrosine protein) phosphatases II"/>
    <property type="match status" value="1"/>
</dbReference>
<dbReference type="EMBL" id="JACHXV010000003">
    <property type="protein sequence ID" value="MBB3173056.1"/>
    <property type="molecule type" value="Genomic_DNA"/>
</dbReference>
<dbReference type="InterPro" id="IPR029021">
    <property type="entry name" value="Prot-tyrosine_phosphatase-like"/>
</dbReference>
<evidence type="ECO:0000313" key="3">
    <source>
        <dbReference type="EMBL" id="NVN29628.1"/>
    </source>
</evidence>
<evidence type="ECO:0000313" key="4">
    <source>
        <dbReference type="Proteomes" id="UP000557688"/>
    </source>
</evidence>
<evidence type="ECO:0000259" key="1">
    <source>
        <dbReference type="Pfam" id="PF04273"/>
    </source>
</evidence>